<dbReference type="EMBL" id="JAQYXL010000001">
    <property type="protein sequence ID" value="MEN3226835.1"/>
    <property type="molecule type" value="Genomic_DNA"/>
</dbReference>
<evidence type="ECO:0000313" key="4">
    <source>
        <dbReference type="Proteomes" id="UP001404845"/>
    </source>
</evidence>
<dbReference type="Gene3D" id="1.20.1420.60">
    <property type="match status" value="1"/>
</dbReference>
<feature type="domain" description="DNA mimic protein DMP19 C-terminal" evidence="2">
    <location>
        <begin position="271"/>
        <end position="365"/>
    </location>
</feature>
<dbReference type="Pfam" id="PF14300">
    <property type="entry name" value="DMP19"/>
    <property type="match status" value="2"/>
</dbReference>
<gene>
    <name evidence="3" type="ORF">PUR21_04045</name>
</gene>
<evidence type="ECO:0000259" key="2">
    <source>
        <dbReference type="Pfam" id="PF14300"/>
    </source>
</evidence>
<organism evidence="3 4">
    <name type="scientific">Methylorubrum rhodesianum</name>
    <dbReference type="NCBI Taxonomy" id="29427"/>
    <lineage>
        <taxon>Bacteria</taxon>
        <taxon>Pseudomonadati</taxon>
        <taxon>Pseudomonadota</taxon>
        <taxon>Alphaproteobacteria</taxon>
        <taxon>Hyphomicrobiales</taxon>
        <taxon>Methylobacteriaceae</taxon>
        <taxon>Methylorubrum</taxon>
    </lineage>
</organism>
<feature type="region of interest" description="Disordered" evidence="1">
    <location>
        <begin position="1"/>
        <end position="24"/>
    </location>
</feature>
<accession>A0ABU9Z719</accession>
<dbReference type="RefSeq" id="WP_345970257.1">
    <property type="nucleotide sequence ID" value="NZ_JAQYXL010000001.1"/>
</dbReference>
<reference evidence="3 4" key="1">
    <citation type="journal article" date="2023" name="PLoS ONE">
        <title>Complete genome assembly of Hawai'i environmental nontuberculous mycobacteria reveals unexpected co-isolation with methylobacteria.</title>
        <authorList>
            <person name="Hendrix J."/>
            <person name="Epperson L.E."/>
            <person name="Tong E.I."/>
            <person name="Chan Y.L."/>
            <person name="Hasan N.A."/>
            <person name="Dawrs S.N."/>
            <person name="Norton G.J."/>
            <person name="Virdi R."/>
            <person name="Crooks J.L."/>
            <person name="Chan E.D."/>
            <person name="Honda J.R."/>
            <person name="Strong M."/>
        </authorList>
    </citation>
    <scope>NUCLEOTIDE SEQUENCE [LARGE SCALE GENOMIC DNA]</scope>
    <source>
        <strain evidence="3 4">NJH_HI01</strain>
    </source>
</reference>
<evidence type="ECO:0000313" key="3">
    <source>
        <dbReference type="EMBL" id="MEN3226835.1"/>
    </source>
</evidence>
<protein>
    <submittedName>
        <fullName evidence="3">DUF4375 domain-containing protein</fullName>
    </submittedName>
</protein>
<comment type="caution">
    <text evidence="3">The sequence shown here is derived from an EMBL/GenBank/DDBJ whole genome shotgun (WGS) entry which is preliminary data.</text>
</comment>
<name>A0ABU9Z719_9HYPH</name>
<keyword evidence="4" id="KW-1185">Reference proteome</keyword>
<proteinExistence type="predicted"/>
<feature type="domain" description="DNA mimic protein DMP19 C-terminal" evidence="2">
    <location>
        <begin position="110"/>
        <end position="220"/>
    </location>
</feature>
<sequence length="386" mass="41616">MDGQAKVLGRTGSGVPQRPPRRPPVSGRWFGLATACLLTAAARPPARGCDLEALRHYPMTKALENRVVPLRMPDLFFKSDTRRDFNRFSLDAAGAAEMRAALARGLATFKPAERSVLVLAALDHWTGGATGLKGFFVLSDSVFLEDALQALDAEGLAGHAALLRKGAALFGPGYGGTQARRYDRWSDGHGEIRDAALDAALDRLSERFRALPRLLDEAAARIARSPELAALYEPLRSGADEDDRLAFLTGGLWTCLNHYDAPAAVAARLAALPPAHARIIVVRIFEAEMLNGSVHQAFFNSSGVLAPDVVDALKAMNLPKHAAAVERGIAMFPTPYPRDTEKRRAFMGSQNEAFDNRLGDLTSDVDDGAMHEAMIATARAADILPK</sequence>
<dbReference type="Proteomes" id="UP001404845">
    <property type="component" value="Unassembled WGS sequence"/>
</dbReference>
<evidence type="ECO:0000256" key="1">
    <source>
        <dbReference type="SAM" id="MobiDB-lite"/>
    </source>
</evidence>
<dbReference type="InterPro" id="IPR025402">
    <property type="entry name" value="DMP19_C"/>
</dbReference>